<keyword evidence="2" id="KW-0238">DNA-binding</keyword>
<comment type="caution">
    <text evidence="5">The sequence shown here is derived from an EMBL/GenBank/DDBJ whole genome shotgun (WGS) entry which is preliminary data.</text>
</comment>
<dbReference type="GO" id="GO:0003700">
    <property type="term" value="F:DNA-binding transcription factor activity"/>
    <property type="evidence" value="ECO:0007669"/>
    <property type="project" value="InterPro"/>
</dbReference>
<reference evidence="5 6" key="1">
    <citation type="submission" date="2017-03" db="EMBL/GenBank/DDBJ databases">
        <title>Draft genome sequence of Streptomyces scabrisporus NF3, endophyte isolated from Amphipterygium adstringens.</title>
        <authorList>
            <person name="Vazquez M."/>
            <person name="Ceapa C.D."/>
            <person name="Rodriguez Luna D."/>
            <person name="Sanchez Esquivel S."/>
        </authorList>
    </citation>
    <scope>NUCLEOTIDE SEQUENCE [LARGE SCALE GENOMIC DNA]</scope>
    <source>
        <strain evidence="5 6">NF3</strain>
    </source>
</reference>
<dbReference type="InterPro" id="IPR000835">
    <property type="entry name" value="HTH_MarR-typ"/>
</dbReference>
<dbReference type="PANTHER" id="PTHR33164">
    <property type="entry name" value="TRANSCRIPTIONAL REGULATOR, MARR FAMILY"/>
    <property type="match status" value="1"/>
</dbReference>
<evidence type="ECO:0000256" key="2">
    <source>
        <dbReference type="ARBA" id="ARBA00023125"/>
    </source>
</evidence>
<feature type="domain" description="HTH marR-type" evidence="4">
    <location>
        <begin position="1"/>
        <end position="144"/>
    </location>
</feature>
<dbReference type="Gene3D" id="1.10.10.10">
    <property type="entry name" value="Winged helix-like DNA-binding domain superfamily/Winged helix DNA-binding domain"/>
    <property type="match status" value="1"/>
</dbReference>
<dbReference type="InterPro" id="IPR039422">
    <property type="entry name" value="MarR/SlyA-like"/>
</dbReference>
<protein>
    <submittedName>
        <fullName evidence="5">MarR family transcriptional regulator</fullName>
    </submittedName>
</protein>
<dbReference type="AlphaFoldDB" id="A0A1T3P0V0"/>
<dbReference type="Pfam" id="PF12802">
    <property type="entry name" value="MarR_2"/>
    <property type="match status" value="1"/>
</dbReference>
<evidence type="ECO:0000256" key="1">
    <source>
        <dbReference type="ARBA" id="ARBA00023015"/>
    </source>
</evidence>
<keyword evidence="3" id="KW-0804">Transcription</keyword>
<dbReference type="STRING" id="159449.B4N89_18785"/>
<dbReference type="Proteomes" id="UP000190037">
    <property type="component" value="Unassembled WGS sequence"/>
</dbReference>
<dbReference type="InterPro" id="IPR036388">
    <property type="entry name" value="WH-like_DNA-bd_sf"/>
</dbReference>
<evidence type="ECO:0000256" key="3">
    <source>
        <dbReference type="ARBA" id="ARBA00023163"/>
    </source>
</evidence>
<dbReference type="PANTHER" id="PTHR33164:SF64">
    <property type="entry name" value="TRANSCRIPTIONAL REGULATOR SLYA"/>
    <property type="match status" value="1"/>
</dbReference>
<name>A0A1T3P0V0_9ACTN</name>
<dbReference type="PRINTS" id="PR00598">
    <property type="entry name" value="HTHMARR"/>
</dbReference>
<gene>
    <name evidence="5" type="ORF">B4N89_18785</name>
</gene>
<dbReference type="PROSITE" id="PS50995">
    <property type="entry name" value="HTH_MARR_2"/>
    <property type="match status" value="1"/>
</dbReference>
<evidence type="ECO:0000313" key="6">
    <source>
        <dbReference type="Proteomes" id="UP000190037"/>
    </source>
</evidence>
<keyword evidence="1" id="KW-0805">Transcription regulation</keyword>
<dbReference type="SMART" id="SM00347">
    <property type="entry name" value="HTH_MARR"/>
    <property type="match status" value="1"/>
</dbReference>
<proteinExistence type="predicted"/>
<accession>A0A1T3P0V0</accession>
<dbReference type="GO" id="GO:0003677">
    <property type="term" value="F:DNA binding"/>
    <property type="evidence" value="ECO:0007669"/>
    <property type="project" value="UniProtKB-KW"/>
</dbReference>
<keyword evidence="6" id="KW-1185">Reference proteome</keyword>
<dbReference type="OrthoDB" id="4826718at2"/>
<evidence type="ECO:0000259" key="4">
    <source>
        <dbReference type="PROSITE" id="PS50995"/>
    </source>
</evidence>
<dbReference type="RefSeq" id="WP_078976993.1">
    <property type="nucleotide sequence ID" value="NZ_MWQN01000001.1"/>
</dbReference>
<dbReference type="GO" id="GO:0006950">
    <property type="term" value="P:response to stress"/>
    <property type="evidence" value="ECO:0007669"/>
    <property type="project" value="TreeGrafter"/>
</dbReference>
<sequence length="154" mass="16294">MVDKLPAPARIRALPSWLLGRAAAHGRGLVREALAGDGMPMLHHLVLIAVREYGPVAQAELARAVGIDPKDMVAILNSLQADGLVTRTPDPHDRRKNAIAATPAGEHRLARQEPLVDAAMDDLLAPLTAAERATFTTLLTRVVAAADPDAPTVS</sequence>
<evidence type="ECO:0000313" key="5">
    <source>
        <dbReference type="EMBL" id="OPC82718.1"/>
    </source>
</evidence>
<dbReference type="SUPFAM" id="SSF46785">
    <property type="entry name" value="Winged helix' DNA-binding domain"/>
    <property type="match status" value="1"/>
</dbReference>
<dbReference type="EMBL" id="MWQN01000001">
    <property type="protein sequence ID" value="OPC82718.1"/>
    <property type="molecule type" value="Genomic_DNA"/>
</dbReference>
<organism evidence="5 6">
    <name type="scientific">Embleya scabrispora</name>
    <dbReference type="NCBI Taxonomy" id="159449"/>
    <lineage>
        <taxon>Bacteria</taxon>
        <taxon>Bacillati</taxon>
        <taxon>Actinomycetota</taxon>
        <taxon>Actinomycetes</taxon>
        <taxon>Kitasatosporales</taxon>
        <taxon>Streptomycetaceae</taxon>
        <taxon>Embleya</taxon>
    </lineage>
</organism>
<dbReference type="InterPro" id="IPR036390">
    <property type="entry name" value="WH_DNA-bd_sf"/>
</dbReference>